<dbReference type="AlphaFoldDB" id="A0A225V5C7"/>
<dbReference type="EMBL" id="NBNE01007439">
    <property type="protein sequence ID" value="OWZ00661.1"/>
    <property type="molecule type" value="Genomic_DNA"/>
</dbReference>
<keyword evidence="2" id="KW-1185">Reference proteome</keyword>
<sequence>FFDKIYTVASYSIAFRDRVVHLPLDQELKADGITLPPALAAKRGRPKTKRLRSIGEEGSANRYRCGGCGEQGHNKLICKRRKIGN</sequence>
<evidence type="ECO:0000313" key="1">
    <source>
        <dbReference type="EMBL" id="OWZ00661.1"/>
    </source>
</evidence>
<reference evidence="2" key="1">
    <citation type="submission" date="2017-03" db="EMBL/GenBank/DDBJ databases">
        <title>Phytopthora megakarya and P. palmivora, two closely related causual agents of cacao black pod achieved similar genome size and gene model numbers by different mechanisms.</title>
        <authorList>
            <person name="Ali S."/>
            <person name="Shao J."/>
            <person name="Larry D.J."/>
            <person name="Kronmiller B."/>
            <person name="Shen D."/>
            <person name="Strem M.D."/>
            <person name="Melnick R.L."/>
            <person name="Guiltinan M.J."/>
            <person name="Tyler B.M."/>
            <person name="Meinhardt L.W."/>
            <person name="Bailey B.A."/>
        </authorList>
    </citation>
    <scope>NUCLEOTIDE SEQUENCE [LARGE SCALE GENOMIC DNA]</scope>
    <source>
        <strain evidence="2">zdho120</strain>
    </source>
</reference>
<feature type="non-terminal residue" evidence="1">
    <location>
        <position position="1"/>
    </location>
</feature>
<organism evidence="1 2">
    <name type="scientific">Phytophthora megakarya</name>
    <dbReference type="NCBI Taxonomy" id="4795"/>
    <lineage>
        <taxon>Eukaryota</taxon>
        <taxon>Sar</taxon>
        <taxon>Stramenopiles</taxon>
        <taxon>Oomycota</taxon>
        <taxon>Peronosporomycetes</taxon>
        <taxon>Peronosporales</taxon>
        <taxon>Peronosporaceae</taxon>
        <taxon>Phytophthora</taxon>
    </lineage>
</organism>
<dbReference type="OrthoDB" id="127234at2759"/>
<name>A0A225V5C7_9STRA</name>
<accession>A0A225V5C7</accession>
<evidence type="ECO:0008006" key="3">
    <source>
        <dbReference type="Google" id="ProtNLM"/>
    </source>
</evidence>
<dbReference type="Proteomes" id="UP000198211">
    <property type="component" value="Unassembled WGS sequence"/>
</dbReference>
<gene>
    <name evidence="1" type="ORF">PHMEG_00028103</name>
</gene>
<protein>
    <recommendedName>
        <fullName evidence="3">CCHC-type domain-containing protein</fullName>
    </recommendedName>
</protein>
<proteinExistence type="predicted"/>
<comment type="caution">
    <text evidence="1">The sequence shown here is derived from an EMBL/GenBank/DDBJ whole genome shotgun (WGS) entry which is preliminary data.</text>
</comment>
<evidence type="ECO:0000313" key="2">
    <source>
        <dbReference type="Proteomes" id="UP000198211"/>
    </source>
</evidence>